<evidence type="ECO:0000256" key="3">
    <source>
        <dbReference type="ARBA" id="ARBA00046271"/>
    </source>
</evidence>
<comment type="caution">
    <text evidence="4">The sequence shown here is derived from an EMBL/GenBank/DDBJ whole genome shotgun (WGS) entry which is preliminary data.</text>
</comment>
<evidence type="ECO:0000313" key="5">
    <source>
        <dbReference type="Proteomes" id="UP000674143"/>
    </source>
</evidence>
<dbReference type="PANTHER" id="PTHR42266">
    <property type="entry name" value="GIM5B PROTEIN"/>
    <property type="match status" value="1"/>
</dbReference>
<dbReference type="RefSeq" id="XP_067059302.1">
    <property type="nucleotide sequence ID" value="XM_067203611.1"/>
</dbReference>
<dbReference type="PANTHER" id="PTHR42266:SF1">
    <property type="entry name" value="GIM5B PROTEIN"/>
    <property type="match status" value="1"/>
</dbReference>
<protein>
    <recommendedName>
        <fullName evidence="6">Glycosomal membrane protein</fullName>
    </recommendedName>
</protein>
<gene>
    <name evidence="4" type="ORF">LSCM4_01563</name>
</gene>
<dbReference type="GO" id="GO:0005778">
    <property type="term" value="C:peroxisomal membrane"/>
    <property type="evidence" value="ECO:0007669"/>
    <property type="project" value="UniProtKB-SubCell"/>
</dbReference>
<evidence type="ECO:0008006" key="6">
    <source>
        <dbReference type="Google" id="ProtNLM"/>
    </source>
</evidence>
<dbReference type="EMBL" id="JAFHLR010000035">
    <property type="protein sequence ID" value="KAG5466412.1"/>
    <property type="molecule type" value="Genomic_DNA"/>
</dbReference>
<dbReference type="KEGG" id="loi:92357545"/>
<dbReference type="Proteomes" id="UP000674143">
    <property type="component" value="Unassembled WGS sequence"/>
</dbReference>
<dbReference type="InterPro" id="IPR008733">
    <property type="entry name" value="PEX11"/>
</dbReference>
<evidence type="ECO:0000256" key="1">
    <source>
        <dbReference type="ARBA" id="ARBA00023136"/>
    </source>
</evidence>
<dbReference type="GeneID" id="92357545"/>
<evidence type="ECO:0000313" key="4">
    <source>
        <dbReference type="EMBL" id="KAG5466412.1"/>
    </source>
</evidence>
<reference evidence="5" key="2">
    <citation type="journal article" date="2021" name="Sci. Data">
        <title>Chromosome-scale genome sequencing, assembly and annotation of six genomes from subfamily Leishmaniinae.</title>
        <authorList>
            <person name="Almutairi H."/>
            <person name="Urbaniak M.D."/>
            <person name="Bates M.D."/>
            <person name="Jariyapan N."/>
            <person name="Kwakye-Nuako G."/>
            <person name="Thomaz Soccol V."/>
            <person name="Al-Salem W.S."/>
            <person name="Dillon R.J."/>
            <person name="Bates P.A."/>
            <person name="Gatherer D."/>
        </authorList>
    </citation>
    <scope>NUCLEOTIDE SEQUENCE [LARGE SCALE GENOMIC DNA]</scope>
</reference>
<organism evidence="4 5">
    <name type="scientific">Leishmania orientalis</name>
    <dbReference type="NCBI Taxonomy" id="2249476"/>
    <lineage>
        <taxon>Eukaryota</taxon>
        <taxon>Discoba</taxon>
        <taxon>Euglenozoa</taxon>
        <taxon>Kinetoplastea</taxon>
        <taxon>Metakinetoplastina</taxon>
        <taxon>Trypanosomatida</taxon>
        <taxon>Trypanosomatidae</taxon>
        <taxon>Leishmaniinae</taxon>
        <taxon>Leishmania</taxon>
    </lineage>
</organism>
<keyword evidence="5" id="KW-1185">Reference proteome</keyword>
<evidence type="ECO:0000256" key="2">
    <source>
        <dbReference type="ARBA" id="ARBA00023140"/>
    </source>
</evidence>
<dbReference type="AlphaFoldDB" id="A0A836GFA9"/>
<proteinExistence type="predicted"/>
<sequence length="253" mass="27315">MSNGPVTKKVSAFNEYIGNVSNRDRVMSVVQFAAMAMTAPAAAAGCPQLSAHFNTILHSAAHYRSITRFSQWLVVAPALTPSGIQSTIKSHPNPMVGICKTISTAFFTVFLIGEELVLASKSNMLDPVLGKCINRIRFVFLFWSNIARLVMNYLLLKSSTYDAAKDSQNEEKVKDHRRKVLSVADGVLQSMFCYTLLKSSVPAGPKYLSAALQSGNVVDIITSFAPPLVVVPSTPQGILGLVASVPGFMMSVL</sequence>
<name>A0A836GFA9_9TRYP</name>
<keyword evidence="2" id="KW-0576">Peroxisome</keyword>
<reference evidence="5" key="1">
    <citation type="journal article" date="2021" name="Microbiol. Resour. Announc.">
        <title>LGAAP: Leishmaniinae Genome Assembly and Annotation Pipeline.</title>
        <authorList>
            <person name="Almutairi H."/>
            <person name="Urbaniak M.D."/>
            <person name="Bates M.D."/>
            <person name="Jariyapan N."/>
            <person name="Kwakye-Nuako G."/>
            <person name="Thomaz-Soccol V."/>
            <person name="Al-Salem W.S."/>
            <person name="Dillon R.J."/>
            <person name="Bates P.A."/>
            <person name="Gatherer D."/>
        </authorList>
    </citation>
    <scope>NUCLEOTIDE SEQUENCE [LARGE SCALE GENOMIC DNA]</scope>
</reference>
<comment type="subcellular location">
    <subcellularLocation>
        <location evidence="3">Peroxisome membrane</location>
    </subcellularLocation>
</comment>
<dbReference type="Pfam" id="PF05648">
    <property type="entry name" value="PEX11"/>
    <property type="match status" value="1"/>
</dbReference>
<accession>A0A836GFA9</accession>
<dbReference type="GO" id="GO:0016559">
    <property type="term" value="P:peroxisome fission"/>
    <property type="evidence" value="ECO:0007669"/>
    <property type="project" value="InterPro"/>
</dbReference>
<keyword evidence="1" id="KW-0472">Membrane</keyword>